<dbReference type="PRINTS" id="PR00722">
    <property type="entry name" value="CHYMOTRYPSIN"/>
</dbReference>
<name>A0A8X6J0M7_NEPPI</name>
<dbReference type="InterPro" id="IPR018114">
    <property type="entry name" value="TRYPSIN_HIS"/>
</dbReference>
<keyword evidence="1" id="KW-1015">Disulfide bond</keyword>
<dbReference type="SMART" id="SM00020">
    <property type="entry name" value="Tryp_SPc"/>
    <property type="match status" value="1"/>
</dbReference>
<dbReference type="Proteomes" id="UP000887013">
    <property type="component" value="Unassembled WGS sequence"/>
</dbReference>
<dbReference type="InterPro" id="IPR001314">
    <property type="entry name" value="Peptidase_S1A"/>
</dbReference>
<feature type="domain" description="Peptidase S1" evidence="3">
    <location>
        <begin position="63"/>
        <end position="314"/>
    </location>
</feature>
<dbReference type="PROSITE" id="PS00134">
    <property type="entry name" value="TRYPSIN_HIS"/>
    <property type="match status" value="1"/>
</dbReference>
<sequence length="319" mass="35973">MHFGGLQCCISIFVFLNLQVISTGQNVGRNFSQMDGQTSEQDDNDNGDCMKCGLGVIEREGRVVNGEEVKPLNKYPWIIPLKMADSVVCGGALISRTFILTAAHCIFDELKSDRTKCIGYSPAKECYISENEFSIYLLGSERFGQKLEIKRFLPHDMYHHNLIINDIALIELAQPLKCSSKTFPICLATKEEMYKEDQKILVAGWGWNTPMGYKSRTTLREGVMRQVSPQNCMVEELPKKTVNQFQCANGTDQSICVGDSGTSTFIKFKKRFYTLGVSSNILASEEFPIECIPTSFSTFSKVLYFSKWIETHVKDLPEP</sequence>
<dbReference type="Pfam" id="PF00089">
    <property type="entry name" value="Trypsin"/>
    <property type="match status" value="1"/>
</dbReference>
<reference evidence="4" key="1">
    <citation type="submission" date="2020-08" db="EMBL/GenBank/DDBJ databases">
        <title>Multicomponent nature underlies the extraordinary mechanical properties of spider dragline silk.</title>
        <authorList>
            <person name="Kono N."/>
            <person name="Nakamura H."/>
            <person name="Mori M."/>
            <person name="Yoshida Y."/>
            <person name="Ohtoshi R."/>
            <person name="Malay A.D."/>
            <person name="Moran D.A.P."/>
            <person name="Tomita M."/>
            <person name="Numata K."/>
            <person name="Arakawa K."/>
        </authorList>
    </citation>
    <scope>NUCLEOTIDE SEQUENCE</scope>
</reference>
<dbReference type="AlphaFoldDB" id="A0A8X6J0M7"/>
<dbReference type="InterPro" id="IPR001254">
    <property type="entry name" value="Trypsin_dom"/>
</dbReference>
<proteinExistence type="predicted"/>
<dbReference type="GO" id="GO:0004252">
    <property type="term" value="F:serine-type endopeptidase activity"/>
    <property type="evidence" value="ECO:0007669"/>
    <property type="project" value="InterPro"/>
</dbReference>
<comment type="caution">
    <text evidence="4">The sequence shown here is derived from an EMBL/GenBank/DDBJ whole genome shotgun (WGS) entry which is preliminary data.</text>
</comment>
<dbReference type="EMBL" id="BMAW01000206">
    <property type="protein sequence ID" value="GFS67987.1"/>
    <property type="molecule type" value="Genomic_DNA"/>
</dbReference>
<dbReference type="PANTHER" id="PTHR24252:SF7">
    <property type="entry name" value="HYALIN"/>
    <property type="match status" value="1"/>
</dbReference>
<feature type="signal peptide" evidence="2">
    <location>
        <begin position="1"/>
        <end position="24"/>
    </location>
</feature>
<organism evidence="4 5">
    <name type="scientific">Nephila pilipes</name>
    <name type="common">Giant wood spider</name>
    <name type="synonym">Nephila maculata</name>
    <dbReference type="NCBI Taxonomy" id="299642"/>
    <lineage>
        <taxon>Eukaryota</taxon>
        <taxon>Metazoa</taxon>
        <taxon>Ecdysozoa</taxon>
        <taxon>Arthropoda</taxon>
        <taxon>Chelicerata</taxon>
        <taxon>Arachnida</taxon>
        <taxon>Araneae</taxon>
        <taxon>Araneomorphae</taxon>
        <taxon>Entelegynae</taxon>
        <taxon>Araneoidea</taxon>
        <taxon>Nephilidae</taxon>
        <taxon>Nephila</taxon>
    </lineage>
</organism>
<dbReference type="InterPro" id="IPR009003">
    <property type="entry name" value="Peptidase_S1_PA"/>
</dbReference>
<dbReference type="Gene3D" id="2.40.10.10">
    <property type="entry name" value="Trypsin-like serine proteases"/>
    <property type="match status" value="1"/>
</dbReference>
<dbReference type="PANTHER" id="PTHR24252">
    <property type="entry name" value="ACROSIN-RELATED"/>
    <property type="match status" value="1"/>
</dbReference>
<evidence type="ECO:0000256" key="1">
    <source>
        <dbReference type="ARBA" id="ARBA00023157"/>
    </source>
</evidence>
<dbReference type="OrthoDB" id="6339452at2759"/>
<dbReference type="SUPFAM" id="SSF50494">
    <property type="entry name" value="Trypsin-like serine proteases"/>
    <property type="match status" value="1"/>
</dbReference>
<protein>
    <submittedName>
        <fullName evidence="4">Plasma kallikrein</fullName>
    </submittedName>
</protein>
<dbReference type="InterPro" id="IPR043504">
    <property type="entry name" value="Peptidase_S1_PA_chymotrypsin"/>
</dbReference>
<accession>A0A8X6J0M7</accession>
<evidence type="ECO:0000313" key="4">
    <source>
        <dbReference type="EMBL" id="GFS67987.1"/>
    </source>
</evidence>
<keyword evidence="2" id="KW-0732">Signal</keyword>
<feature type="chain" id="PRO_5036458079" evidence="2">
    <location>
        <begin position="25"/>
        <end position="319"/>
    </location>
</feature>
<gene>
    <name evidence="4" type="primary">KLKB1</name>
    <name evidence="4" type="ORF">NPIL_193521</name>
</gene>
<dbReference type="PROSITE" id="PS50240">
    <property type="entry name" value="TRYPSIN_DOM"/>
    <property type="match status" value="1"/>
</dbReference>
<dbReference type="GO" id="GO:0006508">
    <property type="term" value="P:proteolysis"/>
    <property type="evidence" value="ECO:0007669"/>
    <property type="project" value="InterPro"/>
</dbReference>
<evidence type="ECO:0000256" key="2">
    <source>
        <dbReference type="SAM" id="SignalP"/>
    </source>
</evidence>
<evidence type="ECO:0000313" key="5">
    <source>
        <dbReference type="Proteomes" id="UP000887013"/>
    </source>
</evidence>
<keyword evidence="5" id="KW-1185">Reference proteome</keyword>
<evidence type="ECO:0000259" key="3">
    <source>
        <dbReference type="PROSITE" id="PS50240"/>
    </source>
</evidence>
<dbReference type="CDD" id="cd00190">
    <property type="entry name" value="Tryp_SPc"/>
    <property type="match status" value="1"/>
</dbReference>